<gene>
    <name evidence="1" type="ORF">ATC70_001245</name>
</gene>
<reference evidence="1 2" key="1">
    <citation type="submission" date="2022-11" db="EMBL/GenBank/DDBJ databases">
        <title>Mucor velutinosus strain NIH1002 WGS.</title>
        <authorList>
            <person name="Subramanian P."/>
            <person name="Mullikin J.C."/>
            <person name="Segre J.A."/>
            <person name="Zelazny A.M."/>
        </authorList>
    </citation>
    <scope>NUCLEOTIDE SEQUENCE [LARGE SCALE GENOMIC DNA]</scope>
    <source>
        <strain evidence="1 2">NIH1002</strain>
    </source>
</reference>
<protein>
    <submittedName>
        <fullName evidence="1">Uncharacterized protein</fullName>
    </submittedName>
</protein>
<accession>A0AAN7I2E3</accession>
<keyword evidence="2" id="KW-1185">Reference proteome</keyword>
<dbReference type="RefSeq" id="XP_064684563.1">
    <property type="nucleotide sequence ID" value="XM_064820643.1"/>
</dbReference>
<dbReference type="Proteomes" id="UP001304243">
    <property type="component" value="Unassembled WGS sequence"/>
</dbReference>
<dbReference type="GeneID" id="89944947"/>
<comment type="caution">
    <text evidence="1">The sequence shown here is derived from an EMBL/GenBank/DDBJ whole genome shotgun (WGS) entry which is preliminary data.</text>
</comment>
<evidence type="ECO:0000313" key="1">
    <source>
        <dbReference type="EMBL" id="KAK4517897.1"/>
    </source>
</evidence>
<sequence>MFRKLIVKRNYHRHNYTGIADGRRVVDLLRKRYEQKKLQHIDAAEKDKATILSMNTLKQHKWDAKAIKNAQAEDICGFGYTSPNEVFINNELNLSDIKVYGFDYDASILSRSTIRNLAVQTNDSLYSTRWLITPRICH</sequence>
<organism evidence="1 2">
    <name type="scientific">Mucor velutinosus</name>
    <dbReference type="NCBI Taxonomy" id="708070"/>
    <lineage>
        <taxon>Eukaryota</taxon>
        <taxon>Fungi</taxon>
        <taxon>Fungi incertae sedis</taxon>
        <taxon>Mucoromycota</taxon>
        <taxon>Mucoromycotina</taxon>
        <taxon>Mucoromycetes</taxon>
        <taxon>Mucorales</taxon>
        <taxon>Mucorineae</taxon>
        <taxon>Mucoraceae</taxon>
        <taxon>Mucor</taxon>
    </lineage>
</organism>
<name>A0AAN7I2E3_9FUNG</name>
<dbReference type="AlphaFoldDB" id="A0AAN7I2E3"/>
<evidence type="ECO:0000313" key="2">
    <source>
        <dbReference type="Proteomes" id="UP001304243"/>
    </source>
</evidence>
<dbReference type="EMBL" id="JASEJX010000013">
    <property type="protein sequence ID" value="KAK4517897.1"/>
    <property type="molecule type" value="Genomic_DNA"/>
</dbReference>
<proteinExistence type="predicted"/>